<name>A0ABM9HW66_9GAMM</name>
<proteinExistence type="predicted"/>
<sequence length="241" mass="26514">MFRDMTENRDGGHAFDTLYVSRRIDTLHITVSGPGDTRAYRFVWDGLIQESFPMGIRLVLTVDDIRGRTVPDSVLVIPLNVRKIIGTANAGTPTMRGITGFRSSTAQNTKRSPCPQRDGNLDIQVNHVCERSRLFHRSPWMGSYKAWAHRRRITAAASASAAGPGHTATRSVRPWSGKNWTSPPTTCWAAIPSRSGNLIGRIMRTTGPTSIPAKNMCCQIRAGNPIGRTLRSSVPWMTSAA</sequence>
<dbReference type="Proteomes" id="UP001162030">
    <property type="component" value="Chromosome"/>
</dbReference>
<protein>
    <submittedName>
        <fullName evidence="1">Uncharacterized protein</fullName>
    </submittedName>
</protein>
<evidence type="ECO:0000313" key="2">
    <source>
        <dbReference type="Proteomes" id="UP001162030"/>
    </source>
</evidence>
<evidence type="ECO:0000313" key="1">
    <source>
        <dbReference type="EMBL" id="CAI8727332.1"/>
    </source>
</evidence>
<dbReference type="EMBL" id="OX458333">
    <property type="protein sequence ID" value="CAI8727332.1"/>
    <property type="molecule type" value="Genomic_DNA"/>
</dbReference>
<reference evidence="1 2" key="1">
    <citation type="submission" date="2023-03" db="EMBL/GenBank/DDBJ databases">
        <authorList>
            <person name="Pearce D."/>
        </authorList>
    </citation>
    <scope>NUCLEOTIDE SEQUENCE [LARGE SCALE GENOMIC DNA]</scope>
    <source>
        <strain evidence="1">Msz</strain>
    </source>
</reference>
<accession>A0ABM9HW66</accession>
<keyword evidence="2" id="KW-1185">Reference proteome</keyword>
<gene>
    <name evidence="1" type="ORF">MSZNOR_0209</name>
</gene>
<organism evidence="1 2">
    <name type="scientific">Methylocaldum szegediense</name>
    <dbReference type="NCBI Taxonomy" id="73780"/>
    <lineage>
        <taxon>Bacteria</taxon>
        <taxon>Pseudomonadati</taxon>
        <taxon>Pseudomonadota</taxon>
        <taxon>Gammaproteobacteria</taxon>
        <taxon>Methylococcales</taxon>
        <taxon>Methylococcaceae</taxon>
        <taxon>Methylocaldum</taxon>
    </lineage>
</organism>